<dbReference type="GO" id="GO:0009536">
    <property type="term" value="C:plastid"/>
    <property type="evidence" value="ECO:0007669"/>
    <property type="project" value="UniProtKB-SubCell"/>
</dbReference>
<proteinExistence type="predicted"/>
<reference evidence="6" key="1">
    <citation type="submission" date="2021-01" db="EMBL/GenBank/DDBJ databases">
        <authorList>
            <person name="Corre E."/>
            <person name="Pelletier E."/>
            <person name="Niang G."/>
            <person name="Scheremetjew M."/>
            <person name="Finn R."/>
            <person name="Kale V."/>
            <person name="Holt S."/>
            <person name="Cochrane G."/>
            <person name="Meng A."/>
            <person name="Brown T."/>
            <person name="Cohen L."/>
        </authorList>
    </citation>
    <scope>NUCLEOTIDE SEQUENCE</scope>
    <source>
        <strain evidence="6">CCMP1756</strain>
    </source>
</reference>
<dbReference type="EMBL" id="CAKKNE010000001">
    <property type="protein sequence ID" value="CAH0365373.1"/>
    <property type="molecule type" value="Genomic_DNA"/>
</dbReference>
<evidence type="ECO:0000313" key="8">
    <source>
        <dbReference type="Proteomes" id="UP000789595"/>
    </source>
</evidence>
<feature type="signal peptide" evidence="4">
    <location>
        <begin position="1"/>
        <end position="16"/>
    </location>
</feature>
<feature type="domain" description="Plastid lipid-associated protein/fibrillin conserved" evidence="5">
    <location>
        <begin position="51"/>
        <end position="105"/>
    </location>
</feature>
<evidence type="ECO:0000256" key="1">
    <source>
        <dbReference type="ARBA" id="ARBA00004474"/>
    </source>
</evidence>
<comment type="subcellular location">
    <subcellularLocation>
        <location evidence="1">Plastid</location>
    </subcellularLocation>
</comment>
<dbReference type="InterPro" id="IPR039633">
    <property type="entry name" value="PAP"/>
</dbReference>
<gene>
    <name evidence="6" type="ORF">PCAL00307_LOCUS20939</name>
    <name evidence="7" type="ORF">PECAL_1P18120</name>
</gene>
<dbReference type="AlphaFoldDB" id="A0A7S4A707"/>
<evidence type="ECO:0000313" key="6">
    <source>
        <dbReference type="EMBL" id="CAE0705490.1"/>
    </source>
</evidence>
<dbReference type="Pfam" id="PF04755">
    <property type="entry name" value="PAP_fibrillin"/>
    <property type="match status" value="1"/>
</dbReference>
<organism evidence="6">
    <name type="scientific">Pelagomonas calceolata</name>
    <dbReference type="NCBI Taxonomy" id="35677"/>
    <lineage>
        <taxon>Eukaryota</taxon>
        <taxon>Sar</taxon>
        <taxon>Stramenopiles</taxon>
        <taxon>Ochrophyta</taxon>
        <taxon>Pelagophyceae</taxon>
        <taxon>Pelagomonadales</taxon>
        <taxon>Pelagomonadaceae</taxon>
        <taxon>Pelagomonas</taxon>
    </lineage>
</organism>
<accession>A0A7S4A707</accession>
<protein>
    <recommendedName>
        <fullName evidence="5">Plastid lipid-associated protein/fibrillin conserved domain-containing protein</fullName>
    </recommendedName>
</protein>
<sequence length="266" mass="27678">MRTFTLIALAPAAVSAFAPKAAAPRAVALSKATVEDAVVDVVEAVIEDVDVKDELLSVVGAAVGDSVSSDLRDEVSELLVKMESKNPTAEPATSALLNGVWDVAYQGYAPGPLPSPTRPLALALYAGGFTPGVAGLTAARMLPDALADVGSLEIAITRDQPRVTASTSVSLAGLGAQDFEVQTSLEAETGIRLKETYASLKAFGREQDIPANLRYSRKLFVTYLDEDILVMRDESGVPDVLLRKGAPEGASLPDEGVPGDGSDEAP</sequence>
<evidence type="ECO:0000259" key="5">
    <source>
        <dbReference type="Pfam" id="PF04755"/>
    </source>
</evidence>
<keyword evidence="4" id="KW-0732">Signal</keyword>
<evidence type="ECO:0000313" key="7">
    <source>
        <dbReference type="EMBL" id="CAH0365373.1"/>
    </source>
</evidence>
<dbReference type="OrthoDB" id="2015720at2759"/>
<dbReference type="InterPro" id="IPR006843">
    <property type="entry name" value="PAP/fibrillin_dom"/>
</dbReference>
<dbReference type="PANTHER" id="PTHR31906">
    <property type="entry name" value="PLASTID-LIPID-ASSOCIATED PROTEIN 4, CHLOROPLASTIC-RELATED"/>
    <property type="match status" value="1"/>
</dbReference>
<keyword evidence="2" id="KW-0934">Plastid</keyword>
<keyword evidence="8" id="KW-1185">Reference proteome</keyword>
<feature type="region of interest" description="Disordered" evidence="3">
    <location>
        <begin position="241"/>
        <end position="266"/>
    </location>
</feature>
<evidence type="ECO:0000256" key="4">
    <source>
        <dbReference type="SAM" id="SignalP"/>
    </source>
</evidence>
<feature type="chain" id="PRO_5035594065" description="Plastid lipid-associated protein/fibrillin conserved domain-containing protein" evidence="4">
    <location>
        <begin position="17"/>
        <end position="266"/>
    </location>
</feature>
<dbReference type="EMBL" id="HBIW01024278">
    <property type="protein sequence ID" value="CAE0705490.1"/>
    <property type="molecule type" value="Transcribed_RNA"/>
</dbReference>
<evidence type="ECO:0000256" key="2">
    <source>
        <dbReference type="ARBA" id="ARBA00022640"/>
    </source>
</evidence>
<evidence type="ECO:0000256" key="3">
    <source>
        <dbReference type="SAM" id="MobiDB-lite"/>
    </source>
</evidence>
<dbReference type="Proteomes" id="UP000789595">
    <property type="component" value="Unassembled WGS sequence"/>
</dbReference>
<name>A0A7S4A707_9STRA</name>
<reference evidence="7" key="2">
    <citation type="submission" date="2021-11" db="EMBL/GenBank/DDBJ databases">
        <authorList>
            <consortium name="Genoscope - CEA"/>
            <person name="William W."/>
        </authorList>
    </citation>
    <scope>NUCLEOTIDE SEQUENCE</scope>
</reference>